<feature type="compositionally biased region" description="Basic and acidic residues" evidence="10">
    <location>
        <begin position="1342"/>
        <end position="1352"/>
    </location>
</feature>
<proteinExistence type="inferred from homology"/>
<dbReference type="InterPro" id="IPR036886">
    <property type="entry name" value="Villin_headpiece_dom_sf"/>
</dbReference>
<comment type="similarity">
    <text evidence="3">Belongs to the villin/gelsolin family.</text>
</comment>
<feature type="region of interest" description="Disordered" evidence="10">
    <location>
        <begin position="419"/>
        <end position="507"/>
    </location>
</feature>
<feature type="region of interest" description="Disordered" evidence="10">
    <location>
        <begin position="232"/>
        <end position="402"/>
    </location>
</feature>
<feature type="region of interest" description="Disordered" evidence="10">
    <location>
        <begin position="1208"/>
        <end position="1638"/>
    </location>
</feature>
<feature type="compositionally biased region" description="Low complexity" evidence="10">
    <location>
        <begin position="647"/>
        <end position="666"/>
    </location>
</feature>
<feature type="compositionally biased region" description="Basic and acidic residues" evidence="10">
    <location>
        <begin position="572"/>
        <end position="591"/>
    </location>
</feature>
<keyword evidence="9" id="KW-0175">Coiled coil</keyword>
<dbReference type="PANTHER" id="PTHR11977">
    <property type="entry name" value="VILLIN"/>
    <property type="match status" value="1"/>
</dbReference>
<evidence type="ECO:0000256" key="3">
    <source>
        <dbReference type="ARBA" id="ARBA00008418"/>
    </source>
</evidence>
<evidence type="ECO:0000256" key="10">
    <source>
        <dbReference type="SAM" id="MobiDB-lite"/>
    </source>
</evidence>
<dbReference type="Gene3D" id="3.40.20.10">
    <property type="entry name" value="Severin"/>
    <property type="match status" value="5"/>
</dbReference>
<feature type="compositionally biased region" description="Low complexity" evidence="10">
    <location>
        <begin position="1275"/>
        <end position="1284"/>
    </location>
</feature>
<feature type="compositionally biased region" description="Polar residues" evidence="10">
    <location>
        <begin position="1537"/>
        <end position="1548"/>
    </location>
</feature>
<feature type="compositionally biased region" description="Basic and acidic residues" evidence="10">
    <location>
        <begin position="598"/>
        <end position="646"/>
    </location>
</feature>
<feature type="compositionally biased region" description="Low complexity" evidence="10">
    <location>
        <begin position="1436"/>
        <end position="1454"/>
    </location>
</feature>
<feature type="compositionally biased region" description="Basic and acidic residues" evidence="10">
    <location>
        <begin position="149"/>
        <end position="158"/>
    </location>
</feature>
<dbReference type="SUPFAM" id="SSF47050">
    <property type="entry name" value="VHP, Villin headpiece domain"/>
    <property type="match status" value="1"/>
</dbReference>
<evidence type="ECO:0000256" key="5">
    <source>
        <dbReference type="ARBA" id="ARBA00022737"/>
    </source>
</evidence>
<feature type="compositionally biased region" description="Polar residues" evidence="10">
    <location>
        <begin position="1235"/>
        <end position="1252"/>
    </location>
</feature>
<feature type="compositionally biased region" description="Pro residues" evidence="10">
    <location>
        <begin position="1510"/>
        <end position="1536"/>
    </location>
</feature>
<feature type="compositionally biased region" description="Polar residues" evidence="10">
    <location>
        <begin position="1569"/>
        <end position="1585"/>
    </location>
</feature>
<feature type="domain" description="HP" evidence="11">
    <location>
        <begin position="2650"/>
        <end position="2713"/>
    </location>
</feature>
<dbReference type="SMART" id="SM00153">
    <property type="entry name" value="VHP"/>
    <property type="match status" value="1"/>
</dbReference>
<feature type="compositionally biased region" description="Polar residues" evidence="10">
    <location>
        <begin position="448"/>
        <end position="472"/>
    </location>
</feature>
<feature type="compositionally biased region" description="Basic and acidic residues" evidence="10">
    <location>
        <begin position="800"/>
        <end position="809"/>
    </location>
</feature>
<dbReference type="InterPro" id="IPR007122">
    <property type="entry name" value="Villin/Gelsolin"/>
</dbReference>
<dbReference type="InterPro" id="IPR003128">
    <property type="entry name" value="Villin_headpiece"/>
</dbReference>
<evidence type="ECO:0000256" key="1">
    <source>
        <dbReference type="ARBA" id="ARBA00004170"/>
    </source>
</evidence>
<reference evidence="12" key="1">
    <citation type="submission" date="2023-08" db="EMBL/GenBank/DDBJ databases">
        <authorList>
            <person name="Alioto T."/>
            <person name="Alioto T."/>
            <person name="Gomez Garrido J."/>
        </authorList>
    </citation>
    <scope>NUCLEOTIDE SEQUENCE</scope>
</reference>
<dbReference type="Proteomes" id="UP001178508">
    <property type="component" value="Chromosome 14"/>
</dbReference>
<feature type="compositionally biased region" description="Basic and acidic residues" evidence="10">
    <location>
        <begin position="1099"/>
        <end position="1109"/>
    </location>
</feature>
<dbReference type="CDD" id="cd11289">
    <property type="entry name" value="gelsolin_S2_like"/>
    <property type="match status" value="1"/>
</dbReference>
<dbReference type="GO" id="GO:0015629">
    <property type="term" value="C:actin cytoskeleton"/>
    <property type="evidence" value="ECO:0007669"/>
    <property type="project" value="TreeGrafter"/>
</dbReference>
<feature type="compositionally biased region" description="Basic and acidic residues" evidence="10">
    <location>
        <begin position="915"/>
        <end position="925"/>
    </location>
</feature>
<comment type="subcellular location">
    <subcellularLocation>
        <location evidence="2">Cytoplasm</location>
        <location evidence="2">Cytoskeleton</location>
    </subcellularLocation>
    <subcellularLocation>
        <location evidence="1">Membrane</location>
        <topology evidence="1">Peripheral membrane protein</topology>
    </subcellularLocation>
</comment>
<dbReference type="SUPFAM" id="SSF55753">
    <property type="entry name" value="Actin depolymerizing proteins"/>
    <property type="match status" value="5"/>
</dbReference>
<feature type="compositionally biased region" description="Polar residues" evidence="10">
    <location>
        <begin position="367"/>
        <end position="376"/>
    </location>
</feature>
<keyword evidence="8" id="KW-0206">Cytoskeleton</keyword>
<feature type="compositionally biased region" description="Basic and acidic residues" evidence="10">
    <location>
        <begin position="1381"/>
        <end position="1391"/>
    </location>
</feature>
<dbReference type="InterPro" id="IPR029006">
    <property type="entry name" value="ADF-H/Gelsolin-like_dom_sf"/>
</dbReference>
<dbReference type="Pfam" id="PF02209">
    <property type="entry name" value="VHP"/>
    <property type="match status" value="1"/>
</dbReference>
<feature type="compositionally biased region" description="Low complexity" evidence="10">
    <location>
        <begin position="1353"/>
        <end position="1362"/>
    </location>
</feature>
<feature type="compositionally biased region" description="Basic and acidic residues" evidence="10">
    <location>
        <begin position="1030"/>
        <end position="1043"/>
    </location>
</feature>
<dbReference type="GO" id="GO:0051014">
    <property type="term" value="P:actin filament severing"/>
    <property type="evidence" value="ECO:0007669"/>
    <property type="project" value="TreeGrafter"/>
</dbReference>
<dbReference type="GO" id="GO:0051016">
    <property type="term" value="P:barbed-end actin filament capping"/>
    <property type="evidence" value="ECO:0007669"/>
    <property type="project" value="TreeGrafter"/>
</dbReference>
<feature type="compositionally biased region" description="Basic and acidic residues" evidence="10">
    <location>
        <begin position="422"/>
        <end position="433"/>
    </location>
</feature>
<protein>
    <submittedName>
        <fullName evidence="12">Supervillin-like isoform X4</fullName>
    </submittedName>
</protein>
<feature type="compositionally biased region" description="Polar residues" evidence="10">
    <location>
        <begin position="699"/>
        <end position="709"/>
    </location>
</feature>
<accession>A0AAV1GL65</accession>
<keyword evidence="7" id="KW-0009">Actin-binding</keyword>
<dbReference type="GO" id="GO:0005546">
    <property type="term" value="F:phosphatidylinositol-4,5-bisphosphate binding"/>
    <property type="evidence" value="ECO:0007669"/>
    <property type="project" value="TreeGrafter"/>
</dbReference>
<evidence type="ECO:0000256" key="9">
    <source>
        <dbReference type="SAM" id="Coils"/>
    </source>
</evidence>
<feature type="compositionally biased region" description="Low complexity" evidence="10">
    <location>
        <begin position="1619"/>
        <end position="1629"/>
    </location>
</feature>
<evidence type="ECO:0000256" key="8">
    <source>
        <dbReference type="ARBA" id="ARBA00023212"/>
    </source>
</evidence>
<feature type="compositionally biased region" description="Basic and acidic residues" evidence="10">
    <location>
        <begin position="233"/>
        <end position="263"/>
    </location>
</feature>
<feature type="region of interest" description="Disordered" evidence="10">
    <location>
        <begin position="1147"/>
        <end position="1168"/>
    </location>
</feature>
<dbReference type="PANTHER" id="PTHR11977:SF136">
    <property type="entry name" value="LOW QUALITY PROTEIN: SUPERVILLIN"/>
    <property type="match status" value="1"/>
</dbReference>
<feature type="compositionally biased region" description="Basic and acidic residues" evidence="10">
    <location>
        <begin position="1586"/>
        <end position="1612"/>
    </location>
</feature>
<gene>
    <name evidence="12" type="ORF">XNOV1_A008714</name>
</gene>
<keyword evidence="5" id="KW-0677">Repeat</keyword>
<name>A0AAV1GL65_XYRNO</name>
<evidence type="ECO:0000256" key="7">
    <source>
        <dbReference type="ARBA" id="ARBA00023203"/>
    </source>
</evidence>
<dbReference type="GO" id="GO:0008154">
    <property type="term" value="P:actin polymerization or depolymerization"/>
    <property type="evidence" value="ECO:0007669"/>
    <property type="project" value="TreeGrafter"/>
</dbReference>
<feature type="coiled-coil region" evidence="9">
    <location>
        <begin position="1877"/>
        <end position="1904"/>
    </location>
</feature>
<keyword evidence="13" id="KW-1185">Reference proteome</keyword>
<keyword evidence="6" id="KW-0472">Membrane</keyword>
<feature type="compositionally biased region" description="Basic and acidic residues" evidence="10">
    <location>
        <begin position="310"/>
        <end position="343"/>
    </location>
</feature>
<feature type="compositionally biased region" description="Basic and acidic residues" evidence="10">
    <location>
        <begin position="553"/>
        <end position="562"/>
    </location>
</feature>
<feature type="compositionally biased region" description="Low complexity" evidence="10">
    <location>
        <begin position="741"/>
        <end position="752"/>
    </location>
</feature>
<evidence type="ECO:0000256" key="6">
    <source>
        <dbReference type="ARBA" id="ARBA00023136"/>
    </source>
</evidence>
<feature type="compositionally biased region" description="Basic and acidic residues" evidence="10">
    <location>
        <begin position="1303"/>
        <end position="1332"/>
    </location>
</feature>
<dbReference type="Gene3D" id="1.10.950.10">
    <property type="entry name" value="Villin headpiece domain"/>
    <property type="match status" value="1"/>
</dbReference>
<dbReference type="FunFam" id="1.10.950.10:FF:000003">
    <property type="entry name" value="supervillin isoform X2"/>
    <property type="match status" value="1"/>
</dbReference>
<dbReference type="InterPro" id="IPR007123">
    <property type="entry name" value="Gelsolin-like_dom"/>
</dbReference>
<feature type="compositionally biased region" description="Low complexity" evidence="10">
    <location>
        <begin position="294"/>
        <end position="303"/>
    </location>
</feature>
<feature type="region of interest" description="Disordered" evidence="10">
    <location>
        <begin position="149"/>
        <end position="175"/>
    </location>
</feature>
<feature type="region of interest" description="Disordered" evidence="10">
    <location>
        <begin position="915"/>
        <end position="999"/>
    </location>
</feature>
<evidence type="ECO:0000256" key="4">
    <source>
        <dbReference type="ARBA" id="ARBA00022490"/>
    </source>
</evidence>
<feature type="compositionally biased region" description="Low complexity" evidence="10">
    <location>
        <begin position="764"/>
        <end position="780"/>
    </location>
</feature>
<dbReference type="GO" id="GO:0051015">
    <property type="term" value="F:actin filament binding"/>
    <property type="evidence" value="ECO:0007669"/>
    <property type="project" value="InterPro"/>
</dbReference>
<keyword evidence="4" id="KW-0963">Cytoplasm</keyword>
<feature type="compositionally biased region" description="Polar residues" evidence="10">
    <location>
        <begin position="1059"/>
        <end position="1097"/>
    </location>
</feature>
<sequence>MFRNPWISSYHVNHVQTCGQGFESEAPTKLCSSISLPTETLSFQSDFPSGDKTALVKSVSAPDAKLLAVLPKVSELKKYFEGSVTQDLGMNRKERIARRLEGIESDVPPALVPGGLVANRMLEEDPPRYTRASDNCEPCVMVRRYSREELEAPKKQPQDKSAQVKGGVGGARPEPVLVYVDPVTLSTTSTTTTGPTDPTSLSSKAERIARYKAERRRQLSERYGIQLDQELDIDYKPRYRSRREPETSDRQSAARREKDKQEQVEEQGQEPRVPYRSGVGRVYMRTHPDPAPVSTSSPAHTTQAPPPTQERSRGFSDRERALNMENYRRGGTQERSARSRTQEYHTVPMQQQQQQQQRLPHQDATRQDPSPASTRDYSIAAVPSSPRTARRASLPSTRYGISPGDLFIEQQAQSILNRQGIRVRERLSKDETAPRPPDWSPDRHQANRQRPQGNTAQYAPQRPEPSQQRTVPQPQPSPGHHPAHGQTASAPFTPEYKHPGPAVDAQPYMAVPAPAASARLSGPPEVLPRRRVSADQVYAAHKEARVEARQVLKEEAHTEGLLKSRKAVLPSEIRRREKSVDDTQRGHHEDMDWQNYSPERRRMSRGEEDWDRERPRERGRERNVERIRNRGREHPPSHHSPDERVFRSLQPSQSSSAHQQPRQHQPTEPVYHQEPQIQQQQEPQSLQQYEPRKRLPDVQIQQELQTQPQYEPRKRLHDAQIQQEPQTQPQYEPRKRLHDAQIQQQQQEPQTQPHYEPRKRLHDPQIQQQEPQNLNQYQQLRQPRQEHPIQPQDPQSALHELQRDSDLVPHRQQQQDPSAHRRIDSAIYLQKGSSLPQTRQRSVETSTGLKPKIRIRSMSDIGLSQHSAMYRMDRAAAGREASRAAPPSGAANGEMGTLDTRVSVAQLRHSYLENANRKPEFEPTKVDLSAMEVDPAAGSDRDKNARRPRRYITPGDNRMSERFRTQPITSAERLESDRSRLSPTQLQDVEDEEKLDDRAKMSVAAKRSLFRELERTSDGGVPKPRSRNAAVERRLRRVQDRSHTQPVTNKEVVNAASDPDSSSQPLGINTNATRVPSPTGVSTGLSIQASSQLSPGVQDQEKDTQEPEKPAQMSSAVAEGDGQEPISDEPDLSTLSLTEKMALFNRLSQTTGKTAEGARGDTRQRRAQNRFQTQPITLEEVEQLKNGDEIKLEPLSASLVRSVAAVTSQASVSTVTIPPGSSGVPDDDSLHPGKSTATPYIPAQQQASNIPSHQERALRYFSVNQSGDPGHPESELNSSPLLLDSQERVGAPLAPTSSPSHRQQGEKAEEGWRERQEEEVRGRQQGGAREDSQDGTIKGKLHSPDRDREGRQRQQQHPQLQHWRGESEPLPSWRAADGDSQENRDRAEGGGRGRGGYLRETAHIAPTQEPERSGGGRSQSGITDLPDHPAPLRPLVAKVSSRAVSHVSSSQQPTHPQPPPTLPKTFLQQPPPTPPKLSSDLQPQPPPTYPKPFTQSPQTQPKPQGFVQPLPKPFPHTAPPTPPKPQVPPQTPPKPQSFPQSLVKSQSMPLDHIEDFSRHSVHSGDLLSPTESGDQLSDSMSSKQMSIKERVALLKKSGEEDWRNRINKKQEVVKAASTEEQPQPQENEQSAQKKEEGVVAQDYSTVSVSEQLWEPVFSSTYSPPIPLGQKCQYIEHHSQKTGEENEAQMTIEERKQMISVREDAWKTKGHGAANDSTQYTVAGRMVKKGLAASSVISPILSPVSTKLKSNTPAVNKPQEEIEAKPNMESDKKLDKLESFLGRLNSKVAGLQETTLTVTEKAVKEVMKLDDEIFSKFYRHVAEFPRMPTRIEISEDFDSIFGSQAPKLASAMVQHKRMVRPSRNVQSSRNPLKMLAAREDIRHEYTEQRLNVAQLESKRMKAEKLNKTSEYSEAALAGLASKENFSSVSLRSVNASEQMSNNSAVPFKNLMLMQIKGRRHIQTRLVEPRASSLNSGDCFLLVTPEHCMVWIGEFSNVIEKAKAVDLATFIQTKKDMGCKAPQLITIEEGVNPQGPEAQQFWTILGGQAAYQPAGPPEEDEQFENAIVETNCIFRLLDDKLVPDDDEWGKIPRCSLLASKEVLVFDFGSEVYVWHGKEVTLAQRKVAFQLAKHLWNGLFDYTCCDVNPLDPGGCNTLIPRKGQGRPDWAIFGRLTEHNETILFKEKFMDWTEAKLPSPKEVCEIIPEQKEAPGRECRPYDATLMLPVLQSTISTILDGTNVGRGYGPVETEDHMRLQEISTVSVDVWHILEFSIGQFHEGDAYVVKWKYMVSTSVGRRLNPEARSTGPGKEKCCYFFWQGRHSTVSEKGTSALMTVELDEERGAQVQVQQGKEPPCFLQCFNGGMILHAGKREEEEENTQSEWRQYIVRGEVPVEGHLLEVACHCSSLRSRASMILLNINKAVMYLWHGCKTQLNTRSVGNTAALKIKEQCPLEAGLHSSSKVTIHECDEGMEPPGFWEALGRKDRKAYDCMLQDPGKFNFTPRLFQLSSTSGDFVANEFFHPSRAPDVVSSLPFLQEDLYNAAQPALFLVDNFHEVYLWQGWWPQDSESTGSARMRWDADRKCAMETVLQYCKEKNEKKPLKSYLIHAGLEPLTFTNMFPSWEHREDVAEITEREAEVCNQIILVEDVLARLCQNTFPLDQLQARPLPEGVDPLRLEIYLSDQDFEKALDMKREEYERLPGWKQVNLKKAKGLF</sequence>
<feature type="compositionally biased region" description="Polar residues" evidence="10">
    <location>
        <begin position="831"/>
        <end position="848"/>
    </location>
</feature>
<evidence type="ECO:0000256" key="2">
    <source>
        <dbReference type="ARBA" id="ARBA00004245"/>
    </source>
</evidence>
<dbReference type="GO" id="GO:0016020">
    <property type="term" value="C:membrane"/>
    <property type="evidence" value="ECO:0007669"/>
    <property type="project" value="UniProtKB-SubCell"/>
</dbReference>
<dbReference type="Pfam" id="PF00626">
    <property type="entry name" value="Gelsolin"/>
    <property type="match status" value="1"/>
</dbReference>
<feature type="compositionally biased region" description="Low complexity" evidence="10">
    <location>
        <begin position="673"/>
        <end position="689"/>
    </location>
</feature>
<dbReference type="PRINTS" id="PR00597">
    <property type="entry name" value="GELSOLIN"/>
</dbReference>
<dbReference type="GO" id="GO:0005737">
    <property type="term" value="C:cytoplasm"/>
    <property type="evidence" value="ECO:0007669"/>
    <property type="project" value="TreeGrafter"/>
</dbReference>
<dbReference type="CDD" id="cd11280">
    <property type="entry name" value="gelsolin_like"/>
    <property type="match status" value="1"/>
</dbReference>
<feature type="region of interest" description="Disordered" evidence="10">
    <location>
        <begin position="553"/>
        <end position="848"/>
    </location>
</feature>
<dbReference type="SMART" id="SM00262">
    <property type="entry name" value="GEL"/>
    <property type="match status" value="5"/>
</dbReference>
<feature type="region of interest" description="Disordered" evidence="10">
    <location>
        <begin position="1014"/>
        <end position="1131"/>
    </location>
</feature>
<organism evidence="12 13">
    <name type="scientific">Xyrichtys novacula</name>
    <name type="common">Pearly razorfish</name>
    <name type="synonym">Hemipteronotus novacula</name>
    <dbReference type="NCBI Taxonomy" id="13765"/>
    <lineage>
        <taxon>Eukaryota</taxon>
        <taxon>Metazoa</taxon>
        <taxon>Chordata</taxon>
        <taxon>Craniata</taxon>
        <taxon>Vertebrata</taxon>
        <taxon>Euteleostomi</taxon>
        <taxon>Actinopterygii</taxon>
        <taxon>Neopterygii</taxon>
        <taxon>Teleostei</taxon>
        <taxon>Neoteleostei</taxon>
        <taxon>Acanthomorphata</taxon>
        <taxon>Eupercaria</taxon>
        <taxon>Labriformes</taxon>
        <taxon>Labridae</taxon>
        <taxon>Xyrichtys</taxon>
    </lineage>
</organism>
<evidence type="ECO:0000313" key="12">
    <source>
        <dbReference type="EMBL" id="CAJ1072902.1"/>
    </source>
</evidence>
<evidence type="ECO:0000313" key="13">
    <source>
        <dbReference type="Proteomes" id="UP001178508"/>
    </source>
</evidence>
<dbReference type="PROSITE" id="PS51089">
    <property type="entry name" value="HP"/>
    <property type="match status" value="1"/>
</dbReference>
<feature type="compositionally biased region" description="Low complexity" evidence="10">
    <location>
        <begin position="720"/>
        <end position="731"/>
    </location>
</feature>
<dbReference type="EMBL" id="OY660877">
    <property type="protein sequence ID" value="CAJ1072902.1"/>
    <property type="molecule type" value="Genomic_DNA"/>
</dbReference>
<evidence type="ECO:0000259" key="11">
    <source>
        <dbReference type="PROSITE" id="PS51089"/>
    </source>
</evidence>
<dbReference type="CDD" id="cd11293">
    <property type="entry name" value="gelsolin_S4_like"/>
    <property type="match status" value="1"/>
</dbReference>